<feature type="compositionally biased region" description="Polar residues" evidence="1">
    <location>
        <begin position="55"/>
        <end position="65"/>
    </location>
</feature>
<evidence type="ECO:0000256" key="1">
    <source>
        <dbReference type="SAM" id="MobiDB-lite"/>
    </source>
</evidence>
<feature type="region of interest" description="Disordered" evidence="1">
    <location>
        <begin position="53"/>
        <end position="84"/>
    </location>
</feature>
<feature type="region of interest" description="Disordered" evidence="1">
    <location>
        <begin position="143"/>
        <end position="194"/>
    </location>
</feature>
<protein>
    <submittedName>
        <fullName evidence="2">Uncharacterized protein</fullName>
    </submittedName>
</protein>
<gene>
    <name evidence="2" type="ORF">BJ212DRAFT_1346754</name>
</gene>
<dbReference type="GeneID" id="64629367"/>
<accession>A0A9P7EE13</accession>
<name>A0A9P7EE13_9AGAM</name>
<feature type="compositionally biased region" description="Low complexity" evidence="1">
    <location>
        <begin position="66"/>
        <end position="80"/>
    </location>
</feature>
<feature type="compositionally biased region" description="Basic and acidic residues" evidence="1">
    <location>
        <begin position="151"/>
        <end position="194"/>
    </location>
</feature>
<dbReference type="Proteomes" id="UP000807769">
    <property type="component" value="Unassembled WGS sequence"/>
</dbReference>
<organism evidence="2 3">
    <name type="scientific">Suillus subaureus</name>
    <dbReference type="NCBI Taxonomy" id="48587"/>
    <lineage>
        <taxon>Eukaryota</taxon>
        <taxon>Fungi</taxon>
        <taxon>Dikarya</taxon>
        <taxon>Basidiomycota</taxon>
        <taxon>Agaricomycotina</taxon>
        <taxon>Agaricomycetes</taxon>
        <taxon>Agaricomycetidae</taxon>
        <taxon>Boletales</taxon>
        <taxon>Suillineae</taxon>
        <taxon>Suillaceae</taxon>
        <taxon>Suillus</taxon>
    </lineage>
</organism>
<dbReference type="RefSeq" id="XP_041194536.1">
    <property type="nucleotide sequence ID" value="XM_041335350.1"/>
</dbReference>
<evidence type="ECO:0000313" key="2">
    <source>
        <dbReference type="EMBL" id="KAG1818664.1"/>
    </source>
</evidence>
<reference evidence="2" key="1">
    <citation type="journal article" date="2020" name="New Phytol.">
        <title>Comparative genomics reveals dynamic genome evolution in host specialist ectomycorrhizal fungi.</title>
        <authorList>
            <person name="Lofgren L.A."/>
            <person name="Nguyen N.H."/>
            <person name="Vilgalys R."/>
            <person name="Ruytinx J."/>
            <person name="Liao H.L."/>
            <person name="Branco S."/>
            <person name="Kuo A."/>
            <person name="LaButti K."/>
            <person name="Lipzen A."/>
            <person name="Andreopoulos W."/>
            <person name="Pangilinan J."/>
            <person name="Riley R."/>
            <person name="Hundley H."/>
            <person name="Na H."/>
            <person name="Barry K."/>
            <person name="Grigoriev I.V."/>
            <person name="Stajich J.E."/>
            <person name="Kennedy P.G."/>
        </authorList>
    </citation>
    <scope>NUCLEOTIDE SEQUENCE</scope>
    <source>
        <strain evidence="2">MN1</strain>
    </source>
</reference>
<dbReference type="OrthoDB" id="2683071at2759"/>
<proteinExistence type="predicted"/>
<evidence type="ECO:0000313" key="3">
    <source>
        <dbReference type="Proteomes" id="UP000807769"/>
    </source>
</evidence>
<sequence length="352" mass="39650">MYDLDPPLDPFAMRAKYFPAGAEPSDSLSVCRPTGLTALFTPNDETNRRIRTQKARANQPSVEPNTTLATDTDTTSQSSTPAGLTWQISSAAKKAKKRNAASTANTASVANLPQVTADSQLKEMLAAMQNEIADIRTKNERILKENGNMHGEIERISKENERTSKDEDSPREWQHARDSKENERILNENESMHDEIEEIRNENERIDNDLTSVRKDLEAARDKHTSDVEALREVTALLVPLHLRVLLDLARKKVLEHLGHETWEELRASRSVFQLADTIFNDLKQKGVSYSPSYQSIFFLCSYNNIRRAGNTAAHSAKEDDVRHAVLTQSLGSHDRKCLESLFTYAYNGVQV</sequence>
<dbReference type="EMBL" id="JABBWG010000011">
    <property type="protein sequence ID" value="KAG1818664.1"/>
    <property type="molecule type" value="Genomic_DNA"/>
</dbReference>
<dbReference type="AlphaFoldDB" id="A0A9P7EE13"/>
<comment type="caution">
    <text evidence="2">The sequence shown here is derived from an EMBL/GenBank/DDBJ whole genome shotgun (WGS) entry which is preliminary data.</text>
</comment>
<keyword evidence="3" id="KW-1185">Reference proteome</keyword>